<keyword evidence="1" id="KW-0812">Transmembrane</keyword>
<dbReference type="RefSeq" id="WP_311641278.1">
    <property type="nucleotide sequence ID" value="NZ_JAVRFA010000003.1"/>
</dbReference>
<organism evidence="2 3">
    <name type="scientific">Streptomyces edwardsiae</name>
    <dbReference type="NCBI Taxonomy" id="3075527"/>
    <lineage>
        <taxon>Bacteria</taxon>
        <taxon>Bacillati</taxon>
        <taxon>Actinomycetota</taxon>
        <taxon>Actinomycetes</taxon>
        <taxon>Kitasatosporales</taxon>
        <taxon>Streptomycetaceae</taxon>
        <taxon>Streptomyces</taxon>
    </lineage>
</organism>
<gene>
    <name evidence="2" type="ORF">RM705_03700</name>
</gene>
<reference evidence="3" key="1">
    <citation type="submission" date="2023-07" db="EMBL/GenBank/DDBJ databases">
        <title>30 novel species of actinomycetes from the DSMZ collection.</title>
        <authorList>
            <person name="Nouioui I."/>
        </authorList>
    </citation>
    <scope>NUCLEOTIDE SEQUENCE [LARGE SCALE GENOMIC DNA]</scope>
    <source>
        <strain evidence="3">DSM 41636</strain>
    </source>
</reference>
<name>A0ABU2PQ13_9ACTN</name>
<feature type="transmembrane region" description="Helical" evidence="1">
    <location>
        <begin position="82"/>
        <end position="101"/>
    </location>
</feature>
<dbReference type="Proteomes" id="UP001183881">
    <property type="component" value="Unassembled WGS sequence"/>
</dbReference>
<feature type="transmembrane region" description="Helical" evidence="1">
    <location>
        <begin position="31"/>
        <end position="49"/>
    </location>
</feature>
<evidence type="ECO:0008006" key="4">
    <source>
        <dbReference type="Google" id="ProtNLM"/>
    </source>
</evidence>
<keyword evidence="1" id="KW-0472">Membrane</keyword>
<dbReference type="EMBL" id="JAVRFA010000003">
    <property type="protein sequence ID" value="MDT0393813.1"/>
    <property type="molecule type" value="Genomic_DNA"/>
</dbReference>
<comment type="caution">
    <text evidence="2">The sequence shown here is derived from an EMBL/GenBank/DDBJ whole genome shotgun (WGS) entry which is preliminary data.</text>
</comment>
<evidence type="ECO:0000313" key="2">
    <source>
        <dbReference type="EMBL" id="MDT0393813.1"/>
    </source>
</evidence>
<proteinExistence type="predicted"/>
<sequence length="221" mass="23847">MPIRIRRSTIRPLSAMGGYAVDPWKSLRRTLGVAGFGWLTALVTAYVSYLALRWVWVPIAVGVVLGLAFVVLLILLHRAAWIGLLSIVPALFILVGAVQYAPEAALEARGVREAVVVVADSATGKDGKNHRLTLRTADGEELEERFTYNGSGAPRVGERLDVMYDPEGVVPMEQADEVDAAGRLGGLIAGLGGWTLLAVLAGWRGHVRRRRGKTDSLLLSL</sequence>
<feature type="transmembrane region" description="Helical" evidence="1">
    <location>
        <begin position="180"/>
        <end position="203"/>
    </location>
</feature>
<feature type="transmembrane region" description="Helical" evidence="1">
    <location>
        <begin position="55"/>
        <end position="75"/>
    </location>
</feature>
<evidence type="ECO:0000313" key="3">
    <source>
        <dbReference type="Proteomes" id="UP001183881"/>
    </source>
</evidence>
<accession>A0ABU2PQ13</accession>
<evidence type="ECO:0000256" key="1">
    <source>
        <dbReference type="SAM" id="Phobius"/>
    </source>
</evidence>
<protein>
    <recommendedName>
        <fullName evidence="4">DUF3592 domain-containing protein</fullName>
    </recommendedName>
</protein>
<keyword evidence="1" id="KW-1133">Transmembrane helix</keyword>
<keyword evidence="3" id="KW-1185">Reference proteome</keyword>